<name>A0ABU8FD01_9BACI</name>
<evidence type="ECO:0000256" key="1">
    <source>
        <dbReference type="SAM" id="Coils"/>
    </source>
</evidence>
<evidence type="ECO:0000313" key="3">
    <source>
        <dbReference type="Proteomes" id="UP001372526"/>
    </source>
</evidence>
<evidence type="ECO:0000313" key="2">
    <source>
        <dbReference type="EMBL" id="MEI4800559.1"/>
    </source>
</evidence>
<protein>
    <submittedName>
        <fullName evidence="2">Uncharacterized protein</fullName>
    </submittedName>
</protein>
<gene>
    <name evidence="2" type="ORF">WAZ07_04315</name>
</gene>
<keyword evidence="1" id="KW-0175">Coiled coil</keyword>
<keyword evidence="3" id="KW-1185">Reference proteome</keyword>
<dbReference type="Proteomes" id="UP001372526">
    <property type="component" value="Unassembled WGS sequence"/>
</dbReference>
<organism evidence="2 3">
    <name type="scientific">Bacillus bruguierae</name>
    <dbReference type="NCBI Taxonomy" id="3127667"/>
    <lineage>
        <taxon>Bacteria</taxon>
        <taxon>Bacillati</taxon>
        <taxon>Bacillota</taxon>
        <taxon>Bacilli</taxon>
        <taxon>Bacillales</taxon>
        <taxon>Bacillaceae</taxon>
        <taxon>Bacillus</taxon>
    </lineage>
</organism>
<dbReference type="RefSeq" id="WP_336471471.1">
    <property type="nucleotide sequence ID" value="NZ_JBAWSX010000002.1"/>
</dbReference>
<feature type="coiled-coil region" evidence="1">
    <location>
        <begin position="31"/>
        <end position="76"/>
    </location>
</feature>
<dbReference type="EMBL" id="JBAWSX010000002">
    <property type="protein sequence ID" value="MEI4800559.1"/>
    <property type="molecule type" value="Genomic_DNA"/>
</dbReference>
<accession>A0ABU8FD01</accession>
<proteinExistence type="predicted"/>
<sequence length="85" mass="9814">MNNVIGYVNMIESGSAHKQHNPKKAVTTEDFERLQLLVKYCEAKVENLKNDPTRNIASKEIQAEKETRELDKFYEEHVAKHGNTL</sequence>
<reference evidence="2 3" key="1">
    <citation type="submission" date="2024-01" db="EMBL/GenBank/DDBJ databases">
        <title>Seven novel Bacillus-like species.</title>
        <authorList>
            <person name="Liu G."/>
        </authorList>
    </citation>
    <scope>NUCLEOTIDE SEQUENCE [LARGE SCALE GENOMIC DNA]</scope>
    <source>
        <strain evidence="2 3">FJAT-51639</strain>
    </source>
</reference>
<comment type="caution">
    <text evidence="2">The sequence shown here is derived from an EMBL/GenBank/DDBJ whole genome shotgun (WGS) entry which is preliminary data.</text>
</comment>